<keyword evidence="12" id="KW-1185">Reference proteome</keyword>
<dbReference type="InterPro" id="IPR003607">
    <property type="entry name" value="HD/PDEase_dom"/>
</dbReference>
<dbReference type="PROSITE" id="PS51671">
    <property type="entry name" value="ACT"/>
    <property type="match status" value="2"/>
</dbReference>
<feature type="domain" description="HD" evidence="10">
    <location>
        <begin position="468"/>
        <end position="593"/>
    </location>
</feature>
<dbReference type="GO" id="GO:0008081">
    <property type="term" value="F:phosphoric diester hydrolase activity"/>
    <property type="evidence" value="ECO:0007669"/>
    <property type="project" value="UniProtKB-UniRule"/>
</dbReference>
<dbReference type="InterPro" id="IPR045865">
    <property type="entry name" value="ACT-like_dom_sf"/>
</dbReference>
<dbReference type="InterPro" id="IPR006674">
    <property type="entry name" value="HD_domain"/>
</dbReference>
<keyword evidence="3" id="KW-0677">Repeat</keyword>
<evidence type="ECO:0000313" key="12">
    <source>
        <dbReference type="Proteomes" id="UP000064967"/>
    </source>
</evidence>
<comment type="activity regulation">
    <text evidence="7">Uridylyltransferase (UTase) activity is inhibited by glutamine, while glutamine activates uridylyl-removing (UR) activity.</text>
</comment>
<dbReference type="PANTHER" id="PTHR47320">
    <property type="entry name" value="BIFUNCTIONAL URIDYLYLTRANSFERASE/URIDYLYL-REMOVING ENZYME"/>
    <property type="match status" value="1"/>
</dbReference>
<dbReference type="SUPFAM" id="SSF81301">
    <property type="entry name" value="Nucleotidyltransferase"/>
    <property type="match status" value="1"/>
</dbReference>
<dbReference type="SUPFAM" id="SSF109604">
    <property type="entry name" value="HD-domain/PDEase-like"/>
    <property type="match status" value="1"/>
</dbReference>
<keyword evidence="1 7" id="KW-0808">Transferase</keyword>
<dbReference type="EC" id="2.7.7.59" evidence="7"/>
<dbReference type="InterPro" id="IPR013546">
    <property type="entry name" value="PII_UdlTrfase/GS_AdlTrfase"/>
</dbReference>
<dbReference type="InterPro" id="IPR010043">
    <property type="entry name" value="UTase/UR"/>
</dbReference>
<dbReference type="SUPFAM" id="SSF55021">
    <property type="entry name" value="ACT-like"/>
    <property type="match status" value="2"/>
</dbReference>
<keyword evidence="2 7" id="KW-0548">Nucleotidyltransferase</keyword>
<evidence type="ECO:0000256" key="2">
    <source>
        <dbReference type="ARBA" id="ARBA00022695"/>
    </source>
</evidence>
<dbReference type="Proteomes" id="UP000064967">
    <property type="component" value="Chromosome"/>
</dbReference>
<evidence type="ECO:0000313" key="11">
    <source>
        <dbReference type="EMBL" id="AKV02178.1"/>
    </source>
</evidence>
<dbReference type="SUPFAM" id="SSF81593">
    <property type="entry name" value="Nucleotidyltransferase substrate binding subunit/domain"/>
    <property type="match status" value="1"/>
</dbReference>
<dbReference type="KEGG" id="llu:AKJ09_08841"/>
<comment type="catalytic activity">
    <reaction evidence="7">
        <text>[protein-PII]-uridylyl-L-tyrosine + H2O = [protein-PII]-L-tyrosine + UMP + H(+)</text>
        <dbReference type="Rhea" id="RHEA:48600"/>
        <dbReference type="Rhea" id="RHEA-COMP:12147"/>
        <dbReference type="Rhea" id="RHEA-COMP:12148"/>
        <dbReference type="ChEBI" id="CHEBI:15377"/>
        <dbReference type="ChEBI" id="CHEBI:15378"/>
        <dbReference type="ChEBI" id="CHEBI:46858"/>
        <dbReference type="ChEBI" id="CHEBI:57865"/>
        <dbReference type="ChEBI" id="CHEBI:90602"/>
    </reaction>
</comment>
<dbReference type="InterPro" id="IPR002912">
    <property type="entry name" value="ACT_dom"/>
</dbReference>
<comment type="cofactor">
    <cofactor evidence="7">
        <name>Mg(2+)</name>
        <dbReference type="ChEBI" id="CHEBI:18420"/>
    </cofactor>
</comment>
<dbReference type="EMBL" id="CP012333">
    <property type="protein sequence ID" value="AKV02178.1"/>
    <property type="molecule type" value="Genomic_DNA"/>
</dbReference>
<dbReference type="HAMAP" id="MF_00277">
    <property type="entry name" value="PII_uridylyl_transf"/>
    <property type="match status" value="1"/>
</dbReference>
<dbReference type="EC" id="3.1.4.-" evidence="7"/>
<dbReference type="PATRIC" id="fig|1391654.3.peg.8953"/>
<dbReference type="Gene3D" id="1.20.120.330">
    <property type="entry name" value="Nucleotidyltransferases domain 2"/>
    <property type="match status" value="1"/>
</dbReference>
<dbReference type="STRING" id="1391654.AKJ09_08841"/>
<name>A0A0K1Q8W4_9BACT</name>
<feature type="region of interest" description="Disordered" evidence="8">
    <location>
        <begin position="906"/>
        <end position="926"/>
    </location>
</feature>
<dbReference type="Gene3D" id="1.10.3090.10">
    <property type="entry name" value="cca-adding enzyme, domain 2"/>
    <property type="match status" value="1"/>
</dbReference>
<dbReference type="CDD" id="cd00077">
    <property type="entry name" value="HDc"/>
    <property type="match status" value="1"/>
</dbReference>
<dbReference type="RefSeq" id="WP_169928251.1">
    <property type="nucleotide sequence ID" value="NZ_CP012333.1"/>
</dbReference>
<evidence type="ECO:0000256" key="3">
    <source>
        <dbReference type="ARBA" id="ARBA00022737"/>
    </source>
</evidence>
<comment type="domain">
    <text evidence="7">Has four distinct domains: an N-terminal nucleotidyltransferase (NT) domain responsible for UTase activity, a central HD domain that encodes UR activity, and two C-terminal ACT domains that seem to have a role in glutamine sensing.</text>
</comment>
<evidence type="ECO:0000256" key="7">
    <source>
        <dbReference type="HAMAP-Rule" id="MF_00277"/>
    </source>
</evidence>
<dbReference type="SMART" id="SM00471">
    <property type="entry name" value="HDc"/>
    <property type="match status" value="1"/>
</dbReference>
<evidence type="ECO:0000259" key="9">
    <source>
        <dbReference type="PROSITE" id="PS51671"/>
    </source>
</evidence>
<dbReference type="Pfam" id="PF24931">
    <property type="entry name" value="ACT_ACR9_3rd"/>
    <property type="match status" value="1"/>
</dbReference>
<dbReference type="GO" id="GO:0008773">
    <property type="term" value="F:[protein-PII] uridylyltransferase activity"/>
    <property type="evidence" value="ECO:0007669"/>
    <property type="project" value="UniProtKB-UniRule"/>
</dbReference>
<evidence type="ECO:0000256" key="6">
    <source>
        <dbReference type="ARBA" id="ARBA00023268"/>
    </source>
</evidence>
<feature type="domain" description="ACT" evidence="9">
    <location>
        <begin position="837"/>
        <end position="913"/>
    </location>
</feature>
<dbReference type="InterPro" id="IPR043519">
    <property type="entry name" value="NT_sf"/>
</dbReference>
<evidence type="ECO:0000256" key="4">
    <source>
        <dbReference type="ARBA" id="ARBA00022801"/>
    </source>
</evidence>
<evidence type="ECO:0000256" key="1">
    <source>
        <dbReference type="ARBA" id="ARBA00022679"/>
    </source>
</evidence>
<protein>
    <recommendedName>
        <fullName evidence="7">Bifunctional uridylyltransferase/uridylyl-removing enzyme</fullName>
        <shortName evidence="7">UTase/UR</shortName>
    </recommendedName>
    <alternativeName>
        <fullName evidence="7">Bifunctional [protein-PII] modification enzyme</fullName>
    </alternativeName>
    <alternativeName>
        <fullName evidence="7">Bifunctional nitrogen sensor protein</fullName>
    </alternativeName>
    <domain>
        <recommendedName>
            <fullName evidence="7">[Protein-PII] uridylyltransferase</fullName>
            <shortName evidence="7">PII uridylyltransferase</shortName>
            <shortName evidence="7">UTase</shortName>
            <ecNumber evidence="7">2.7.7.59</ecNumber>
        </recommendedName>
    </domain>
    <domain>
        <recommendedName>
            <fullName evidence="7">[Protein-PII]-UMP uridylyl-removing enzyme</fullName>
            <shortName evidence="7">UR</shortName>
            <ecNumber evidence="7">3.1.4.-</ecNumber>
        </recommendedName>
    </domain>
</protein>
<gene>
    <name evidence="7" type="primary">glnD</name>
    <name evidence="11" type="ORF">AKJ09_08841</name>
</gene>
<dbReference type="NCBIfam" id="TIGR01693">
    <property type="entry name" value="UTase_glnD"/>
    <property type="match status" value="1"/>
</dbReference>
<dbReference type="PROSITE" id="PS51831">
    <property type="entry name" value="HD"/>
    <property type="match status" value="1"/>
</dbReference>
<dbReference type="InterPro" id="IPR005105">
    <property type="entry name" value="GlnD_Uridyltrans_N"/>
</dbReference>
<proteinExistence type="inferred from homology"/>
<dbReference type="GO" id="GO:0006808">
    <property type="term" value="P:regulation of nitrogen utilization"/>
    <property type="evidence" value="ECO:0007669"/>
    <property type="project" value="UniProtKB-UniRule"/>
</dbReference>
<dbReference type="Pfam" id="PF01966">
    <property type="entry name" value="HD"/>
    <property type="match status" value="1"/>
</dbReference>
<comment type="catalytic activity">
    <reaction evidence="7">
        <text>[protein-PII]-L-tyrosine + UTP = [protein-PII]-uridylyl-L-tyrosine + diphosphate</text>
        <dbReference type="Rhea" id="RHEA:13673"/>
        <dbReference type="Rhea" id="RHEA-COMP:12147"/>
        <dbReference type="Rhea" id="RHEA-COMP:12148"/>
        <dbReference type="ChEBI" id="CHEBI:33019"/>
        <dbReference type="ChEBI" id="CHEBI:46398"/>
        <dbReference type="ChEBI" id="CHEBI:46858"/>
        <dbReference type="ChEBI" id="CHEBI:90602"/>
        <dbReference type="EC" id="2.7.7.59"/>
    </reaction>
</comment>
<sequence>MTAAVRKHWDDLDRRLGSEARGEDGLALGRARAAALDALLAKLFEAAVASTNADADEPVVLAAVGTFGRGAVALRSDIDVRIVARAGAKHRDAASRLADALLYPLWDAGLSVGHQVVDCAEMLDLAQDDLATATSLLDLRRIAGDVSLLKEIEERAYAGLFSEGELARFAARLEEEAAARHSRFGGSLYLLEPEVKAGAGGLRDLDIARWAARARFRTNESHGEGGTWAELVRLGVLVPREAREIANAEEFLWRVRNRLHAHAARKSDRLTFDRQEAIAVDLGYVPAAALSQTGEGSELPDNERAAAAERFMQDYFGHARVVSRAREALLLRATPPRRRGRPVEVDLGRGVRLFDGHVTVDPAELAKDPPLALRAYAACVQKKAPILPFARDAIARNAADQGWSERLRESPEAGPLFVELLCTVPDIPLKRGSIAGELHEVGLLLAMIPEFMPVTGRVHHDVYHVYTVDVHSVAAVDALRALCRGENVQERPLASRLAAEIARPSTLFLATLLHDVGKGYPDASGSRKNHSITGADLCVTILPRLGILQDEATEIRALVREHLLMYHVATRRDLDDPSTTKDFCAQVDGREALRNLYLLTVCDITTTSPTAMTSWKARMLDELYFAADAYFTGTDLASDSSPHPVDTARTQRVKQRAAKFFQGDKRDLDAFVDSMPERYLLANSPEAICAHANVAAERMREGKFVHAALVPSRHPEVSELCVVAEDAPGLLARIAAAITASRLEVLGAQVYSRPTPDGDGEAVDLFWIRDTRTGAEGAAQALPRLVRDLESVCSGEVDASDLLRERLGTSSPWRERPSPAVLSKVVIDDRASPRHTVVEIFAKDRPGLLYSLAHALHTLGLSIALSKINTEGTKVADVFYVNELDGSKVAPGPRFKEIHEALLGAVSTDSTRPSEGGLRTSPPTNG</sequence>
<keyword evidence="4 7" id="KW-0378">Hydrolase</keyword>
<dbReference type="CDD" id="cd04899">
    <property type="entry name" value="ACT_ACR-UUR-like_2"/>
    <property type="match status" value="1"/>
</dbReference>
<dbReference type="Pfam" id="PF08335">
    <property type="entry name" value="GlnD_UR_UTase"/>
    <property type="match status" value="1"/>
</dbReference>
<dbReference type="PIRSF" id="PIRSF006288">
    <property type="entry name" value="PII_uridyltransf"/>
    <property type="match status" value="1"/>
</dbReference>
<keyword evidence="6 7" id="KW-0511">Multifunctional enzyme</keyword>
<evidence type="ECO:0000259" key="10">
    <source>
        <dbReference type="PROSITE" id="PS51831"/>
    </source>
</evidence>
<keyword evidence="5 7" id="KW-0460">Magnesium</keyword>
<dbReference type="PANTHER" id="PTHR47320:SF1">
    <property type="entry name" value="BIFUNCTIONAL URIDYLYLTRANSFERASE_URIDYLYL-REMOVING ENZYME"/>
    <property type="match status" value="1"/>
</dbReference>
<comment type="function">
    <text evidence="7">Modifies, by uridylylation and deuridylylation, the PII regulatory proteins (GlnB and homologs), in response to the nitrogen status of the cell that GlnD senses through the glutamine level. Under low glutamine levels, catalyzes the conversion of the PII proteins and UTP to PII-UMP and PPi, while under higher glutamine levels, GlnD hydrolyzes PII-UMP to PII and UMP (deuridylylation). Thus, controls uridylylation state and activity of the PII proteins, and plays an important role in the regulation of nitrogen metabolism.</text>
</comment>
<dbReference type="Pfam" id="PF03445">
    <property type="entry name" value="DUF294"/>
    <property type="match status" value="1"/>
</dbReference>
<evidence type="ECO:0000256" key="5">
    <source>
        <dbReference type="ARBA" id="ARBA00022842"/>
    </source>
</evidence>
<feature type="domain" description="ACT" evidence="9">
    <location>
        <begin position="719"/>
        <end position="804"/>
    </location>
</feature>
<organism evidence="11 12">
    <name type="scientific">Labilithrix luteola</name>
    <dbReference type="NCBI Taxonomy" id="1391654"/>
    <lineage>
        <taxon>Bacteria</taxon>
        <taxon>Pseudomonadati</taxon>
        <taxon>Myxococcota</taxon>
        <taxon>Polyangia</taxon>
        <taxon>Polyangiales</taxon>
        <taxon>Labilitrichaceae</taxon>
        <taxon>Labilithrix</taxon>
    </lineage>
</organism>
<comment type="similarity">
    <text evidence="7">Belongs to the GlnD family.</text>
</comment>
<evidence type="ECO:0000256" key="8">
    <source>
        <dbReference type="SAM" id="MobiDB-lite"/>
    </source>
</evidence>
<dbReference type="AlphaFoldDB" id="A0A0K1Q8W4"/>
<comment type="caution">
    <text evidence="7">Lacks conserved residue(s) required for the propagation of feature annotation.</text>
</comment>
<reference evidence="11 12" key="1">
    <citation type="submission" date="2015-08" db="EMBL/GenBank/DDBJ databases">
        <authorList>
            <person name="Babu N.S."/>
            <person name="Beckwith C.J."/>
            <person name="Beseler K.G."/>
            <person name="Brison A."/>
            <person name="Carone J.V."/>
            <person name="Caskin T.P."/>
            <person name="Diamond M."/>
            <person name="Durham M.E."/>
            <person name="Foxe J.M."/>
            <person name="Go M."/>
            <person name="Henderson B.A."/>
            <person name="Jones I.B."/>
            <person name="McGettigan J.A."/>
            <person name="Micheletti S.J."/>
            <person name="Nasrallah M.E."/>
            <person name="Ortiz D."/>
            <person name="Piller C.R."/>
            <person name="Privatt S.R."/>
            <person name="Schneider S.L."/>
            <person name="Sharp S."/>
            <person name="Smith T.C."/>
            <person name="Stanton J.D."/>
            <person name="Ullery H.E."/>
            <person name="Wilson R.J."/>
            <person name="Serrano M.G."/>
            <person name="Buck G."/>
            <person name="Lee V."/>
            <person name="Wang Y."/>
            <person name="Carvalho R."/>
            <person name="Voegtly L."/>
            <person name="Shi R."/>
            <person name="Duckworth R."/>
            <person name="Johnson A."/>
            <person name="Loviza R."/>
            <person name="Walstead R."/>
            <person name="Shah Z."/>
            <person name="Kiflezghi M."/>
            <person name="Wade K."/>
            <person name="Ball S.L."/>
            <person name="Bradley K.W."/>
            <person name="Asai D.J."/>
            <person name="Bowman C.A."/>
            <person name="Russell D.A."/>
            <person name="Pope W.H."/>
            <person name="Jacobs-Sera D."/>
            <person name="Hendrix R.W."/>
            <person name="Hatfull G.F."/>
        </authorList>
    </citation>
    <scope>NUCLEOTIDE SEQUENCE [LARGE SCALE GENOMIC DNA]</scope>
    <source>
        <strain evidence="11 12">DSM 27648</strain>
    </source>
</reference>
<accession>A0A0K1Q8W4</accession>
<feature type="region of interest" description="Uridylyltransferase" evidence="7">
    <location>
        <begin position="1"/>
        <end position="344"/>
    </location>
</feature>